<proteinExistence type="predicted"/>
<dbReference type="Gene3D" id="3.40.50.300">
    <property type="entry name" value="P-loop containing nucleotide triphosphate hydrolases"/>
    <property type="match status" value="1"/>
</dbReference>
<gene>
    <name evidence="2" type="ORF">SAMN04489798_4571</name>
</gene>
<dbReference type="EMBL" id="LT629705">
    <property type="protein sequence ID" value="SDP05119.1"/>
    <property type="molecule type" value="Genomic_DNA"/>
</dbReference>
<dbReference type="Proteomes" id="UP000198827">
    <property type="component" value="Chromosome I"/>
</dbReference>
<sequence>MKVLVLTGPESSGKSWLSSEIHANFGGILVSEYVRHFIDSEARETRYDDITPIAHGQLTWEDEARTRQPSLLILDTHLLSNILWSHTLFGACPAWIEQALLARQYDLHLLLSPETVAWHDDGQRCQPQLAERQAFFQASRQWLDLHHQPCLVVEGDWKQRKEASFEAVTQLLNT</sequence>
<dbReference type="PANTHER" id="PTHR37512">
    <property type="entry name" value="TRIFUNCTIONAL NAD BIOSYNTHESIS/REGULATOR PROTEIN NADR"/>
    <property type="match status" value="1"/>
</dbReference>
<dbReference type="Pfam" id="PF13521">
    <property type="entry name" value="AAA_28"/>
    <property type="match status" value="1"/>
</dbReference>
<dbReference type="RefSeq" id="WP_090188768.1">
    <property type="nucleotide sequence ID" value="NZ_LT629705.1"/>
</dbReference>
<dbReference type="OrthoDB" id="7057953at2"/>
<dbReference type="InterPro" id="IPR052735">
    <property type="entry name" value="NAD_biosynth-regulator"/>
</dbReference>
<name>A0A1H0PKH8_9PSED</name>
<accession>A0A1H0PKH8</accession>
<dbReference type="AlphaFoldDB" id="A0A1H0PKH8"/>
<keyword evidence="2" id="KW-0418">Kinase</keyword>
<dbReference type="InterPro" id="IPR027417">
    <property type="entry name" value="P-loop_NTPase"/>
</dbReference>
<protein>
    <submittedName>
        <fullName evidence="2">Nicotinamide riboside kinase</fullName>
    </submittedName>
</protein>
<evidence type="ECO:0000313" key="3">
    <source>
        <dbReference type="Proteomes" id="UP000198827"/>
    </source>
</evidence>
<dbReference type="InterPro" id="IPR038727">
    <property type="entry name" value="NadR/Ttd14_AAA_dom"/>
</dbReference>
<dbReference type="SUPFAM" id="SSF52540">
    <property type="entry name" value="P-loop containing nucleoside triphosphate hydrolases"/>
    <property type="match status" value="1"/>
</dbReference>
<reference evidence="2 3" key="1">
    <citation type="submission" date="2016-10" db="EMBL/GenBank/DDBJ databases">
        <authorList>
            <person name="de Groot N.N."/>
        </authorList>
    </citation>
    <scope>NUCLEOTIDE SEQUENCE [LARGE SCALE GENOMIC DNA]</scope>
    <source>
        <strain evidence="2 3">CECT 7543</strain>
    </source>
</reference>
<evidence type="ECO:0000313" key="2">
    <source>
        <dbReference type="EMBL" id="SDP05119.1"/>
    </source>
</evidence>
<evidence type="ECO:0000259" key="1">
    <source>
        <dbReference type="Pfam" id="PF13521"/>
    </source>
</evidence>
<dbReference type="GO" id="GO:0016301">
    <property type="term" value="F:kinase activity"/>
    <property type="evidence" value="ECO:0007669"/>
    <property type="project" value="UniProtKB-KW"/>
</dbReference>
<feature type="domain" description="NadR/Ttd14 AAA" evidence="1">
    <location>
        <begin position="5"/>
        <end position="160"/>
    </location>
</feature>
<keyword evidence="2" id="KW-0808">Transferase</keyword>
<organism evidence="2 3">
    <name type="scientific">Pseudomonas arsenicoxydans</name>
    <dbReference type="NCBI Taxonomy" id="702115"/>
    <lineage>
        <taxon>Bacteria</taxon>
        <taxon>Pseudomonadati</taxon>
        <taxon>Pseudomonadota</taxon>
        <taxon>Gammaproteobacteria</taxon>
        <taxon>Pseudomonadales</taxon>
        <taxon>Pseudomonadaceae</taxon>
        <taxon>Pseudomonas</taxon>
    </lineage>
</organism>
<dbReference type="PANTHER" id="PTHR37512:SF1">
    <property type="entry name" value="NADR_TTD14 AAA DOMAIN-CONTAINING PROTEIN"/>
    <property type="match status" value="1"/>
</dbReference>